<sequence>MDELEVRQKISSLSYRELQDLAKRFLIRANQKKPYLIEEVIRASTVNDNRFVFNVNDGSVTGTDIGEVLVFDVKEHSSPLEKTFTIEEKENQEPSRGEENKKLSDDEKMDAGDANGAVMAETDDKKIEDTNEGSALSVKSTRKLRSRPVLSITARFKRKHEKLIENVPDIRQDAERIRQRHALHLKNVPSVFQRLATPKSIAREGGETCTTKTAILKKREKLEVTPNRKISSLGYKFGRPVDPKTLSFAFDKRETDSTNVEPEPSKLKASKLPKPVKFVAKPLTRYRLPKVDVKTLSKRLSRTKTTACDMGRRTLVRSTIPQLSKRMERLATPRGAKTNILTNSEEKLKNEQGRLYVPYHGKLEKFVDTSVISDSRFLELRSKGALDTINDATARRSQTRRETVKERKRRRELLVDMKRDVCCERKTNIR</sequence>
<dbReference type="AlphaFoldDB" id="A0ABD6ENB1"/>
<proteinExistence type="predicted"/>
<organism evidence="2 3">
    <name type="scientific">Gnathostoma spinigerum</name>
    <dbReference type="NCBI Taxonomy" id="75299"/>
    <lineage>
        <taxon>Eukaryota</taxon>
        <taxon>Metazoa</taxon>
        <taxon>Ecdysozoa</taxon>
        <taxon>Nematoda</taxon>
        <taxon>Chromadorea</taxon>
        <taxon>Rhabditida</taxon>
        <taxon>Spirurina</taxon>
        <taxon>Gnathostomatomorpha</taxon>
        <taxon>Gnathostomatoidea</taxon>
        <taxon>Gnathostomatidae</taxon>
        <taxon>Gnathostoma</taxon>
    </lineage>
</organism>
<gene>
    <name evidence="2" type="ORF">AB6A40_007734</name>
</gene>
<dbReference type="Proteomes" id="UP001608902">
    <property type="component" value="Unassembled WGS sequence"/>
</dbReference>
<reference evidence="2 3" key="1">
    <citation type="submission" date="2024-08" db="EMBL/GenBank/DDBJ databases">
        <title>Gnathostoma spinigerum genome.</title>
        <authorList>
            <person name="Gonzalez-Bertolin B."/>
            <person name="Monzon S."/>
            <person name="Zaballos A."/>
            <person name="Jimenez P."/>
            <person name="Dekumyoy P."/>
            <person name="Varona S."/>
            <person name="Cuesta I."/>
            <person name="Sumanam S."/>
            <person name="Adisakwattana P."/>
            <person name="Gasser R.B."/>
            <person name="Hernandez-Gonzalez A."/>
            <person name="Young N.D."/>
            <person name="Perteguer M.J."/>
        </authorList>
    </citation>
    <scope>NUCLEOTIDE SEQUENCE [LARGE SCALE GENOMIC DNA]</scope>
    <source>
        <strain evidence="2">AL3</strain>
        <tissue evidence="2">Liver</tissue>
    </source>
</reference>
<evidence type="ECO:0000313" key="3">
    <source>
        <dbReference type="Proteomes" id="UP001608902"/>
    </source>
</evidence>
<feature type="compositionally biased region" description="Basic and acidic residues" evidence="1">
    <location>
        <begin position="81"/>
        <end position="111"/>
    </location>
</feature>
<name>A0ABD6ENB1_9BILA</name>
<protein>
    <submittedName>
        <fullName evidence="2">Uncharacterized protein</fullName>
    </submittedName>
</protein>
<evidence type="ECO:0000256" key="1">
    <source>
        <dbReference type="SAM" id="MobiDB-lite"/>
    </source>
</evidence>
<accession>A0ABD6ENB1</accession>
<feature type="region of interest" description="Disordered" evidence="1">
    <location>
        <begin position="81"/>
        <end position="113"/>
    </location>
</feature>
<keyword evidence="3" id="KW-1185">Reference proteome</keyword>
<comment type="caution">
    <text evidence="2">The sequence shown here is derived from an EMBL/GenBank/DDBJ whole genome shotgun (WGS) entry which is preliminary data.</text>
</comment>
<dbReference type="EMBL" id="JBGFUD010006494">
    <property type="protein sequence ID" value="MFH4981025.1"/>
    <property type="molecule type" value="Genomic_DNA"/>
</dbReference>
<evidence type="ECO:0000313" key="2">
    <source>
        <dbReference type="EMBL" id="MFH4981025.1"/>
    </source>
</evidence>